<evidence type="ECO:0000313" key="2">
    <source>
        <dbReference type="EMBL" id="PMD31443.1"/>
    </source>
</evidence>
<keyword evidence="3" id="KW-1185">Reference proteome</keyword>
<gene>
    <name evidence="2" type="ORF">L207DRAFT_442156</name>
</gene>
<dbReference type="InterPro" id="IPR029058">
    <property type="entry name" value="AB_hydrolase_fold"/>
</dbReference>
<dbReference type="Proteomes" id="UP000235786">
    <property type="component" value="Unassembled WGS sequence"/>
</dbReference>
<reference evidence="2 3" key="1">
    <citation type="submission" date="2016-04" db="EMBL/GenBank/DDBJ databases">
        <title>A degradative enzymes factory behind the ericoid mycorrhizal symbiosis.</title>
        <authorList>
            <consortium name="DOE Joint Genome Institute"/>
            <person name="Martino E."/>
            <person name="Morin E."/>
            <person name="Grelet G."/>
            <person name="Kuo A."/>
            <person name="Kohler A."/>
            <person name="Daghino S."/>
            <person name="Barry K."/>
            <person name="Choi C."/>
            <person name="Cichocki N."/>
            <person name="Clum A."/>
            <person name="Copeland A."/>
            <person name="Hainaut M."/>
            <person name="Haridas S."/>
            <person name="Labutti K."/>
            <person name="Lindquist E."/>
            <person name="Lipzen A."/>
            <person name="Khouja H.-R."/>
            <person name="Murat C."/>
            <person name="Ohm R."/>
            <person name="Olson A."/>
            <person name="Spatafora J."/>
            <person name="Veneault-Fourrey C."/>
            <person name="Henrissat B."/>
            <person name="Grigoriev I."/>
            <person name="Martin F."/>
            <person name="Perotto S."/>
        </authorList>
    </citation>
    <scope>NUCLEOTIDE SEQUENCE [LARGE SCALE GENOMIC DNA]</scope>
    <source>
        <strain evidence="2 3">F</strain>
    </source>
</reference>
<dbReference type="STRING" id="1149755.A0A2J6QYV4"/>
<accession>A0A2J6QYV4</accession>
<dbReference type="OrthoDB" id="2141514at2759"/>
<feature type="signal peptide" evidence="1">
    <location>
        <begin position="1"/>
        <end position="21"/>
    </location>
</feature>
<feature type="chain" id="PRO_5014425473" description="Alpha/beta-hydrolase" evidence="1">
    <location>
        <begin position="22"/>
        <end position="278"/>
    </location>
</feature>
<sequence>MNRYLLALALTAFYSKLSVSPLSIEDRQSTSTGTGPYAPAAYTQDATLTGHTIFAPKTVPAGAKLPVLLWGEGGCSADSTESAPFLIQLASQGILVIASGNPKGSGSTTAALMTAGMDWIKSKAGTGTYANVDASRIIAAGWSCGGIEAYSQFWDSRVESIGIWSSGLLTNYTMASLLTKPMFYFLGGSTDIAYANGERDYKAIPAGTPKWKGNLPVGHGGTYKQTNGGKFGIAGGYWVDWLLRGNSSASAYFTGSGAQNDGWTVEFSDLDKISVTPI</sequence>
<proteinExistence type="predicted"/>
<evidence type="ECO:0000256" key="1">
    <source>
        <dbReference type="SAM" id="SignalP"/>
    </source>
</evidence>
<dbReference type="SUPFAM" id="SSF53474">
    <property type="entry name" value="alpha/beta-Hydrolases"/>
    <property type="match status" value="1"/>
</dbReference>
<organism evidence="2 3">
    <name type="scientific">Hyaloscypha variabilis (strain UAMH 11265 / GT02V1 / F)</name>
    <name type="common">Meliniomyces variabilis</name>
    <dbReference type="NCBI Taxonomy" id="1149755"/>
    <lineage>
        <taxon>Eukaryota</taxon>
        <taxon>Fungi</taxon>
        <taxon>Dikarya</taxon>
        <taxon>Ascomycota</taxon>
        <taxon>Pezizomycotina</taxon>
        <taxon>Leotiomycetes</taxon>
        <taxon>Helotiales</taxon>
        <taxon>Hyaloscyphaceae</taxon>
        <taxon>Hyaloscypha</taxon>
        <taxon>Hyaloscypha variabilis</taxon>
    </lineage>
</organism>
<dbReference type="EMBL" id="KZ613962">
    <property type="protein sequence ID" value="PMD31443.1"/>
    <property type="molecule type" value="Genomic_DNA"/>
</dbReference>
<name>A0A2J6QYV4_HYAVF</name>
<keyword evidence="1" id="KW-0732">Signal</keyword>
<dbReference type="AlphaFoldDB" id="A0A2J6QYV4"/>
<protein>
    <recommendedName>
        <fullName evidence="4">Alpha/beta-hydrolase</fullName>
    </recommendedName>
</protein>
<evidence type="ECO:0000313" key="3">
    <source>
        <dbReference type="Proteomes" id="UP000235786"/>
    </source>
</evidence>
<dbReference type="Gene3D" id="3.40.50.1820">
    <property type="entry name" value="alpha/beta hydrolase"/>
    <property type="match status" value="1"/>
</dbReference>
<evidence type="ECO:0008006" key="4">
    <source>
        <dbReference type="Google" id="ProtNLM"/>
    </source>
</evidence>